<dbReference type="GeneTree" id="ENSGT00530000063113"/>
<dbReference type="RefSeq" id="XP_007886000.1">
    <property type="nucleotide sequence ID" value="XM_007887809.2"/>
</dbReference>
<dbReference type="GO" id="GO:0006888">
    <property type="term" value="P:endoplasmic reticulum to Golgi vesicle-mediated transport"/>
    <property type="evidence" value="ECO:0007669"/>
    <property type="project" value="UniProtKB-UniRule"/>
</dbReference>
<reference evidence="11" key="1">
    <citation type="journal article" date="2006" name="Science">
        <title>Ancient noncoding elements conserved in the human genome.</title>
        <authorList>
            <person name="Venkatesh B."/>
            <person name="Kirkness E.F."/>
            <person name="Loh Y.H."/>
            <person name="Halpern A.L."/>
            <person name="Lee A.P."/>
            <person name="Johnson J."/>
            <person name="Dandona N."/>
            <person name="Viswanathan L.D."/>
            <person name="Tay A."/>
            <person name="Venter J.C."/>
            <person name="Strausberg R.L."/>
            <person name="Brenner S."/>
        </authorList>
    </citation>
    <scope>NUCLEOTIDE SEQUENCE [LARGE SCALE GENOMIC DNA]</scope>
</reference>
<sequence>MRRRFGRRASLGVIKGLDIFPKVPEVCVETTATGGTVSLLVFVLIAILTIGESLYYCNSWIKYNYVVDTSIQSKLQINIDLTVAMKCDYIGADILDLSDTVVEDSEDLHYEPTQFELTPEEKDWYGTRQDIHEKLQEEHNLLDYLIKSSFEENRKTKAPRKSIDVNSTEPPNACRVYGSIYVNKVAGNFHVLSGKSYELPIGHAHVIAVRNPKVYNFSHRIDDFSFGVSSPGLINPLDGSVKITESNLHMFQYFLVLVPTEVNTYSFSTSTHQYSVTEKEQTLTEMKKGHGIPGIFLKYDISPLKVIISEEGMSTRQLLIRLCGIIGGIFSTAGLLHNISGFIVNLIGCICKRENHCKRMTSSAPTR</sequence>
<evidence type="ECO:0000259" key="9">
    <source>
        <dbReference type="Pfam" id="PF13850"/>
    </source>
</evidence>
<reference evidence="11" key="2">
    <citation type="journal article" date="2007" name="PLoS Biol.">
        <title>Survey sequencing and comparative analysis of the elephant shark (Callorhinchus milii) genome.</title>
        <authorList>
            <person name="Venkatesh B."/>
            <person name="Kirkness E.F."/>
            <person name="Loh Y.H."/>
            <person name="Halpern A.L."/>
            <person name="Lee A.P."/>
            <person name="Johnson J."/>
            <person name="Dandona N."/>
            <person name="Viswanathan L.D."/>
            <person name="Tay A."/>
            <person name="Venter J.C."/>
            <person name="Strausberg R.L."/>
            <person name="Brenner S."/>
        </authorList>
    </citation>
    <scope>NUCLEOTIDE SEQUENCE [LARGE SCALE GENOMIC DNA]</scope>
</reference>
<evidence type="ECO:0000313" key="10">
    <source>
        <dbReference type="Ensembl" id="ENSCMIP00000001276.1"/>
    </source>
</evidence>
<dbReference type="Pfam" id="PF07970">
    <property type="entry name" value="COPIIcoated_ERV"/>
    <property type="match status" value="1"/>
</dbReference>
<reference evidence="10" key="5">
    <citation type="submission" date="2025-09" db="UniProtKB">
        <authorList>
            <consortium name="Ensembl"/>
        </authorList>
    </citation>
    <scope>IDENTIFICATION</scope>
</reference>
<evidence type="ECO:0000256" key="3">
    <source>
        <dbReference type="ARBA" id="ARBA00022692"/>
    </source>
</evidence>
<dbReference type="KEGG" id="cmk:103175060"/>
<organism evidence="10 11">
    <name type="scientific">Callorhinchus milii</name>
    <name type="common">Ghost shark</name>
    <dbReference type="NCBI Taxonomy" id="7868"/>
    <lineage>
        <taxon>Eukaryota</taxon>
        <taxon>Metazoa</taxon>
        <taxon>Chordata</taxon>
        <taxon>Craniata</taxon>
        <taxon>Vertebrata</taxon>
        <taxon>Chondrichthyes</taxon>
        <taxon>Holocephali</taxon>
        <taxon>Chimaeriformes</taxon>
        <taxon>Callorhinchidae</taxon>
        <taxon>Callorhinchus</taxon>
    </lineage>
</organism>
<accession>A0A4W3GD65</accession>
<evidence type="ECO:0000313" key="11">
    <source>
        <dbReference type="Proteomes" id="UP000314986"/>
    </source>
</evidence>
<dbReference type="GeneID" id="103175060"/>
<dbReference type="InterPro" id="IPR012936">
    <property type="entry name" value="Erv_C"/>
</dbReference>
<evidence type="ECO:0000256" key="1">
    <source>
        <dbReference type="ARBA" id="ARBA00004457"/>
    </source>
</evidence>
<dbReference type="Ensembl" id="ENSCMIT00000001339.1">
    <property type="protein sequence ID" value="ENSCMIP00000001276.1"/>
    <property type="gene ID" value="ENSCMIG00000000845.1"/>
</dbReference>
<keyword evidence="11" id="KW-1185">Reference proteome</keyword>
<proteinExistence type="inferred from homology"/>
<protein>
    <recommendedName>
        <fullName evidence="7">Endoplasmic reticulum-Golgi intermediate compartment protein</fullName>
    </recommendedName>
</protein>
<keyword evidence="3" id="KW-0812">Transmembrane</keyword>
<evidence type="ECO:0000256" key="2">
    <source>
        <dbReference type="ARBA" id="ARBA00005648"/>
    </source>
</evidence>
<comment type="subcellular location">
    <subcellularLocation>
        <location evidence="7">Endoplasmic reticulum membrane</location>
        <topology evidence="7">Multi-pass membrane protein</topology>
    </subcellularLocation>
    <subcellularLocation>
        <location evidence="1 7">Endoplasmic reticulum-Golgi intermediate compartment membrane</location>
        <topology evidence="1 7">Multi-pass membrane protein</topology>
    </subcellularLocation>
    <subcellularLocation>
        <location evidence="7">Golgi apparatus membrane</location>
        <topology evidence="7">Multi-pass membrane protein</topology>
    </subcellularLocation>
</comment>
<evidence type="ECO:0000256" key="4">
    <source>
        <dbReference type="ARBA" id="ARBA00022892"/>
    </source>
</evidence>
<feature type="domain" description="Endoplasmic reticulum vesicle transporter N-terminal" evidence="9">
    <location>
        <begin position="15"/>
        <end position="99"/>
    </location>
</feature>
<dbReference type="InParanoid" id="A0A4W3GD65"/>
<dbReference type="GO" id="GO:0000139">
    <property type="term" value="C:Golgi membrane"/>
    <property type="evidence" value="ECO:0007669"/>
    <property type="project" value="UniProtKB-SubCell"/>
</dbReference>
<keyword evidence="7" id="KW-0256">Endoplasmic reticulum</keyword>
<feature type="domain" description="Endoplasmic reticulum vesicle transporter C-terminal" evidence="8">
    <location>
        <begin position="170"/>
        <end position="336"/>
    </location>
</feature>
<comment type="function">
    <text evidence="7">Plays a role in transport between endoplasmic reticulum and Golgi.</text>
</comment>
<evidence type="ECO:0000256" key="6">
    <source>
        <dbReference type="ARBA" id="ARBA00023136"/>
    </source>
</evidence>
<dbReference type="InterPro" id="IPR045888">
    <property type="entry name" value="Erv"/>
</dbReference>
<keyword evidence="7" id="KW-0333">Golgi apparatus</keyword>
<reference evidence="11" key="3">
    <citation type="journal article" date="2014" name="Nature">
        <title>Elephant shark genome provides unique insights into gnathostome evolution.</title>
        <authorList>
            <consortium name="International Elephant Shark Genome Sequencing Consortium"/>
            <person name="Venkatesh B."/>
            <person name="Lee A.P."/>
            <person name="Ravi V."/>
            <person name="Maurya A.K."/>
            <person name="Lian M.M."/>
            <person name="Swann J.B."/>
            <person name="Ohta Y."/>
            <person name="Flajnik M.F."/>
            <person name="Sutoh Y."/>
            <person name="Kasahara M."/>
            <person name="Hoon S."/>
            <person name="Gangu V."/>
            <person name="Roy S.W."/>
            <person name="Irimia M."/>
            <person name="Korzh V."/>
            <person name="Kondrychyn I."/>
            <person name="Lim Z.W."/>
            <person name="Tay B.H."/>
            <person name="Tohari S."/>
            <person name="Kong K.W."/>
            <person name="Ho S."/>
            <person name="Lorente-Galdos B."/>
            <person name="Quilez J."/>
            <person name="Marques-Bonet T."/>
            <person name="Raney B.J."/>
            <person name="Ingham P.W."/>
            <person name="Tay A."/>
            <person name="Hillier L.W."/>
            <person name="Minx P."/>
            <person name="Boehm T."/>
            <person name="Wilson R.K."/>
            <person name="Brenner S."/>
            <person name="Warren W.C."/>
        </authorList>
    </citation>
    <scope>NUCLEOTIDE SEQUENCE [LARGE SCALE GENOMIC DNA]</scope>
</reference>
<dbReference type="PANTHER" id="PTHR10984:SF30">
    <property type="entry name" value="ENDOPLASMIC RETICULUM-GOLGI INTERMEDIATE COMPARTMENT PROTEIN 2"/>
    <property type="match status" value="1"/>
</dbReference>
<gene>
    <name evidence="10" type="primary">LOC103175060</name>
</gene>
<evidence type="ECO:0000259" key="8">
    <source>
        <dbReference type="Pfam" id="PF07970"/>
    </source>
</evidence>
<evidence type="ECO:0000256" key="7">
    <source>
        <dbReference type="RuleBase" id="RU369013"/>
    </source>
</evidence>
<keyword evidence="4 7" id="KW-0931">ER-Golgi transport</keyword>
<evidence type="ECO:0000256" key="5">
    <source>
        <dbReference type="ARBA" id="ARBA00022989"/>
    </source>
</evidence>
<reference evidence="10" key="4">
    <citation type="submission" date="2025-08" db="UniProtKB">
        <authorList>
            <consortium name="Ensembl"/>
        </authorList>
    </citation>
    <scope>IDENTIFICATION</scope>
</reference>
<keyword evidence="5" id="KW-1133">Transmembrane helix</keyword>
<dbReference type="OrthoDB" id="5541786at2759"/>
<keyword evidence="6" id="KW-0472">Membrane</keyword>
<dbReference type="GO" id="GO:0006890">
    <property type="term" value="P:retrograde vesicle-mediated transport, Golgi to endoplasmic reticulum"/>
    <property type="evidence" value="ECO:0007669"/>
    <property type="project" value="TreeGrafter"/>
</dbReference>
<dbReference type="OMA" id="FSHRIYK"/>
<dbReference type="Proteomes" id="UP000314986">
    <property type="component" value="Unassembled WGS sequence"/>
</dbReference>
<dbReference type="GO" id="GO:0030134">
    <property type="term" value="C:COPII-coated ER to Golgi transport vesicle"/>
    <property type="evidence" value="ECO:0007669"/>
    <property type="project" value="TreeGrafter"/>
</dbReference>
<dbReference type="GO" id="GO:0033116">
    <property type="term" value="C:endoplasmic reticulum-Golgi intermediate compartment membrane"/>
    <property type="evidence" value="ECO:0007669"/>
    <property type="project" value="UniProtKB-SubCell"/>
</dbReference>
<dbReference type="AlphaFoldDB" id="A0A4W3GD65"/>
<dbReference type="InterPro" id="IPR039542">
    <property type="entry name" value="Erv_N"/>
</dbReference>
<dbReference type="Pfam" id="PF13850">
    <property type="entry name" value="ERGIC_N"/>
    <property type="match status" value="1"/>
</dbReference>
<dbReference type="STRING" id="7868.ENSCMIP00000001276"/>
<keyword evidence="7" id="KW-0813">Transport</keyword>
<dbReference type="PANTHER" id="PTHR10984">
    <property type="entry name" value="ENDOPLASMIC RETICULUM-GOLGI INTERMEDIATE COMPARTMENT PROTEIN"/>
    <property type="match status" value="1"/>
</dbReference>
<comment type="similarity">
    <text evidence="2 7">Belongs to the ERGIC family.</text>
</comment>
<name>A0A4W3GD65_CALMI</name>
<dbReference type="GO" id="GO:0005789">
    <property type="term" value="C:endoplasmic reticulum membrane"/>
    <property type="evidence" value="ECO:0007669"/>
    <property type="project" value="UniProtKB-SubCell"/>
</dbReference>